<dbReference type="EMBL" id="KN847333">
    <property type="protein sequence ID" value="KIW46691.1"/>
    <property type="molecule type" value="Genomic_DNA"/>
</dbReference>
<comment type="similarity">
    <text evidence="1 2">Belongs to the short-chain dehydrogenases/reductases (SDR) family.</text>
</comment>
<accession>A0A0D2B3A8</accession>
<evidence type="ECO:0000313" key="4">
    <source>
        <dbReference type="Proteomes" id="UP000053342"/>
    </source>
</evidence>
<evidence type="ECO:0000256" key="1">
    <source>
        <dbReference type="ARBA" id="ARBA00006484"/>
    </source>
</evidence>
<dbReference type="GeneID" id="27354413"/>
<protein>
    <recommendedName>
        <fullName evidence="5">Short chain oxidoreductase</fullName>
    </recommendedName>
</protein>
<gene>
    <name evidence="3" type="ORF">PV06_02339</name>
</gene>
<dbReference type="Gene3D" id="3.40.50.720">
    <property type="entry name" value="NAD(P)-binding Rossmann-like Domain"/>
    <property type="match status" value="1"/>
</dbReference>
<dbReference type="Proteomes" id="UP000053342">
    <property type="component" value="Unassembled WGS sequence"/>
</dbReference>
<organism evidence="3 4">
    <name type="scientific">Exophiala oligosperma</name>
    <dbReference type="NCBI Taxonomy" id="215243"/>
    <lineage>
        <taxon>Eukaryota</taxon>
        <taxon>Fungi</taxon>
        <taxon>Dikarya</taxon>
        <taxon>Ascomycota</taxon>
        <taxon>Pezizomycotina</taxon>
        <taxon>Eurotiomycetes</taxon>
        <taxon>Chaetothyriomycetidae</taxon>
        <taxon>Chaetothyriales</taxon>
        <taxon>Herpotrichiellaceae</taxon>
        <taxon>Exophiala</taxon>
    </lineage>
</organism>
<dbReference type="OrthoDB" id="7289984at2759"/>
<sequence>MSSYLVTGAGRGIGLELVKQMAKQPPSKVSVVFAATRGEEAPNALKKVIDSSPPGRVVHVSMVITERSSLDKAASEVEAKLGGGRGLDVLINNAGVMPSDVEGIAKMKTLRYALEVNVEAPQETTAAFIHLLNKGKEKKVINISSEVGSISRTHKYIFSPTPSYKISKAALNMLTVQYAQAYAEEGFNIFAISPGWLKTEMGSEIADLDVKVGAEATLDIIFKSTPETTNGTFQNIRVPGWENAEGPNKYDGEILPW</sequence>
<dbReference type="HOGENOM" id="CLU_010194_9_1_1"/>
<evidence type="ECO:0000256" key="2">
    <source>
        <dbReference type="RuleBase" id="RU000363"/>
    </source>
</evidence>
<proteinExistence type="inferred from homology"/>
<keyword evidence="4" id="KW-1185">Reference proteome</keyword>
<dbReference type="RefSeq" id="XP_016266907.1">
    <property type="nucleotide sequence ID" value="XM_016403010.1"/>
</dbReference>
<dbReference type="PRINTS" id="PR00081">
    <property type="entry name" value="GDHRDH"/>
</dbReference>
<dbReference type="VEuPathDB" id="FungiDB:PV06_02339"/>
<dbReference type="GO" id="GO:0005737">
    <property type="term" value="C:cytoplasm"/>
    <property type="evidence" value="ECO:0007669"/>
    <property type="project" value="TreeGrafter"/>
</dbReference>
<dbReference type="AlphaFoldDB" id="A0A0D2B3A8"/>
<dbReference type="InterPro" id="IPR051468">
    <property type="entry name" value="Fungal_SecMetab_SDRs"/>
</dbReference>
<dbReference type="Pfam" id="PF00106">
    <property type="entry name" value="adh_short"/>
    <property type="match status" value="1"/>
</dbReference>
<dbReference type="PANTHER" id="PTHR43544:SF36">
    <property type="entry name" value="CHAIN OXIDOREDUCTASE (CSGA), PUTATIVE (AFU_ORTHOLOGUE AFUA_4G00910)-RELATED"/>
    <property type="match status" value="1"/>
</dbReference>
<dbReference type="SUPFAM" id="SSF51735">
    <property type="entry name" value="NAD(P)-binding Rossmann-fold domains"/>
    <property type="match status" value="1"/>
</dbReference>
<dbReference type="InterPro" id="IPR002347">
    <property type="entry name" value="SDR_fam"/>
</dbReference>
<reference evidence="3 4" key="1">
    <citation type="submission" date="2015-01" db="EMBL/GenBank/DDBJ databases">
        <title>The Genome Sequence of Exophiala oligosperma CBS72588.</title>
        <authorList>
            <consortium name="The Broad Institute Genomics Platform"/>
            <person name="Cuomo C."/>
            <person name="de Hoog S."/>
            <person name="Gorbushina A."/>
            <person name="Stielow B."/>
            <person name="Teixiera M."/>
            <person name="Abouelleil A."/>
            <person name="Chapman S.B."/>
            <person name="Priest M."/>
            <person name="Young S.K."/>
            <person name="Wortman J."/>
            <person name="Nusbaum C."/>
            <person name="Birren B."/>
        </authorList>
    </citation>
    <scope>NUCLEOTIDE SEQUENCE [LARGE SCALE GENOMIC DNA]</scope>
    <source>
        <strain evidence="3 4">CBS 72588</strain>
    </source>
</reference>
<dbReference type="PRINTS" id="PR00080">
    <property type="entry name" value="SDRFAMILY"/>
</dbReference>
<evidence type="ECO:0000313" key="3">
    <source>
        <dbReference type="EMBL" id="KIW46691.1"/>
    </source>
</evidence>
<dbReference type="GO" id="GO:0016491">
    <property type="term" value="F:oxidoreductase activity"/>
    <property type="evidence" value="ECO:0007669"/>
    <property type="project" value="TreeGrafter"/>
</dbReference>
<dbReference type="InterPro" id="IPR036291">
    <property type="entry name" value="NAD(P)-bd_dom_sf"/>
</dbReference>
<name>A0A0D2B3A8_9EURO</name>
<evidence type="ECO:0008006" key="5">
    <source>
        <dbReference type="Google" id="ProtNLM"/>
    </source>
</evidence>
<dbReference type="PANTHER" id="PTHR43544">
    <property type="entry name" value="SHORT-CHAIN DEHYDROGENASE/REDUCTASE"/>
    <property type="match status" value="1"/>
</dbReference>